<evidence type="ECO:0000259" key="10">
    <source>
        <dbReference type="Pfam" id="PF12359"/>
    </source>
</evidence>
<dbReference type="InterPro" id="IPR022099">
    <property type="entry name" value="DUF3638"/>
</dbReference>
<dbReference type="Proteomes" id="UP000230605">
    <property type="component" value="Unassembled WGS sequence"/>
</dbReference>
<dbReference type="InterPro" id="IPR051346">
    <property type="entry name" value="OTU_Deubiquitinase"/>
</dbReference>
<evidence type="ECO:0000256" key="1">
    <source>
        <dbReference type="ARBA" id="ARBA00000707"/>
    </source>
</evidence>
<evidence type="ECO:0000256" key="8">
    <source>
        <dbReference type="SAM" id="MobiDB-lite"/>
    </source>
</evidence>
<feature type="region of interest" description="Disordered" evidence="8">
    <location>
        <begin position="1561"/>
        <end position="1580"/>
    </location>
</feature>
<proteinExistence type="predicted"/>
<evidence type="ECO:0000313" key="15">
    <source>
        <dbReference type="Proteomes" id="UP001302367"/>
    </source>
</evidence>
<dbReference type="GO" id="GO:0006508">
    <property type="term" value="P:proteolysis"/>
    <property type="evidence" value="ECO:0007669"/>
    <property type="project" value="UniProtKB-KW"/>
</dbReference>
<dbReference type="Pfam" id="PF12359">
    <property type="entry name" value="DUF3645"/>
    <property type="match status" value="1"/>
</dbReference>
<evidence type="ECO:0000256" key="7">
    <source>
        <dbReference type="SAM" id="Coils"/>
    </source>
</evidence>
<feature type="region of interest" description="Disordered" evidence="8">
    <location>
        <begin position="177"/>
        <end position="198"/>
    </location>
</feature>
<keyword evidence="15" id="KW-1185">Reference proteome</keyword>
<sequence length="3165" mass="355155">MALLVSDPDLFDRVVHHVFLPPQRPQAEDKADIDCELLSLTSKALNAFLTGLAVADPARPAIEKTVVAISNATRCHSVIDGTLSETELLNCLEFLGPGQSLPLRIQAQNAGLFITHSGEDVLFEAFELAPQNQDVLAANCIVRQFPARAVLIPRATFESPQFRAGLAQALFTMSSQAAPHQQPQVRKASESIDEDRDTTHPGIVCELLVAGLLGSYGEPAGARSTTICKRTRDDVLWNDAERPWRRSPMWLLIRVVCQLICTRSITTGRNVLYKAFMTYLVAQLLGDSVRMNISTDLQYAMSCKVARRLQKLGPSVPPYVQNHLHRMQGVCNETISRRWAHVRANEPNSCHSLPTLARLNFEEDSATSLSALDEYLSSLRCRAVASTSSTFEPQSEFAEHPSMSIPILKLNGADAYKVANLKEFEEWSKRSLRDWARFTTAAEADRVCPQLADALRHYHELAKSIYDLRAKSEEQPFGQHRNPEGLSGALLTTLEVWIALDECALSACPLLASFDPCIPTDCLQHLLLPSREQLTRLVRVEQYLTDRRNNAVTSIFMQPNDKQCFAVRYFDQDNKKSSALKDLLQEYEHLGEQGRQEKLRELQQQVLKYEQKKKAASELEHTFYQKQNKSAHWPYKTYTTLEHDSKCQKCILDASADRMSMEVFEDPLPFNEQEAKSVVFELCIPLWFAEWRDSTIFVLSDVLGLENTGSVQPKNQYALKDDPHLSQEYSAQPDQRVVLWTKNKMHAATHRRWIRVSAADESNVCRRNATQYRYLDTATDFFIETMTPTEVAARQCTFSFTGRSKAVSDFLYRPARSSATCKPNDAIAAQSKCPDHMSLDEFKELCNIPIDLRLHWYNMLLQLAMPNVDFKKEETVLVFLQCIHQAGPRNGQDDIVSAYSAHAVLRHGKFSTVLLEALSEALLRVKENWESMNALVILSSIACRLNALGGSGGMPEQCLLLLKQIRSAAYNWLLTLRSKAQQTDDQTEYLHFLSKAVEVALVCSATFNVGRDGLEKILADPEDSAMLIDCAITVCERPKRDKSSLYTLLDAQLKQILFFSRPILQANHKGLDMAIKRAWSGYEASASGWSSLGGNIGYWLTTHSSSSDDVEGSEVHYNLLSGELRVAGLGVKAPPLAYTKHETFQALFRSNVEVLASGQPGMSFSAKGHFGEGFSVHLGLTARDSALPRDLLVLARNGGDTFQLVPRRIFQGQFPDHFVHEMVHWYHVESDTVQFRPAHAPWSTSGSDIWTLARKQQTQKWVLQHGTETGRRRLLSVTSTSATAISIILAPLVEASKMIVVFMPGAQLLDVQLPTVQLGFTLRLREKLLKSKEFRGMAVDENQSSGVLIGLKNKLVLHATTGTRNRRLLVPEGKVRYDRVHDHMSVTIDRHTVAKVHDLEIDERLGRLVDHGSLQSKLYLAYLHALTSFALPDPLTKKTGTEQALSILRSAAVFSFEQLTKDNVYLLTKIARLTPARCYYPADAKFMQNVQWSSKLSFMSQHGEFYKAVEALFAQAQRSRIFFPNSDVQIPSLDHVTPELLDRELAQNAMFRVEGFGAEHHTRSNDAQNAKARDQGDDMQRCSKPWRMASLLNSRRDELQWQPPARGVLWSHLEGLDHVFGANKPLEKGLFRYDGILVQTPEQKSIAPYLLGLYRTLTQESANVDLHALRMWLATLAFSKDANLRLIQVVASFYTADSMRGLVPPDAESFCPANGTEADLETIQKRVAIEKVTYDESPEAAAPLKKTKIRLGADKLETETMAELRRREDYERRSEAAVKALSNELMRQWKHAPGQPPVSSPATGEARCKAYIDVPAAMQGVAGMFEAWANNRALKLFCEQLEDALGDLPITRLVVPDWSREKALPPAEIRSHVTVQDIFTGIIPDIGRDIVLPSVSLQDGPSMSNSSLDDSAALGRFIDSLATREAGAYEKQYVEDLRQSLAALHERNERESTNFSLPGRTVLNDHLRKCNTHLAAIYEALKRTAKVQLERLSGDCVGLQWPRISPSLFLEQLSRDHWHMLERMPGWREAIIQYGLAITAVQRAERMLDALVTENEDDLRRELTNVGHTNWDPRSFPETLLLEIEGSILIREVQESIASEVRKTSGGNQVLQLVMGDGKSSVISPMVAAALANGEQLVRVIVGKAQSKQMAQVLISKLGGIIGRRIYYLPYSRALKLRKAGAQAVFELCQECMREGGVLLVQPEHLLSFKLTSTENYIAGNEDAGETFLRTQEFFDQKSRDIIDESDENLSVKFELVYTMGLPGPIEGSSDRWSIIHQILGLVQKHAVTIGDTRSGAIECVRGVAGSFPRTRLLDEAAGEQLVQCLADDICENGLHELSAAADTYTRAAIRSFIGSEDPSPSAVEAVHRSSFWSKEYKTALLLVRGLLAGGILDFVLRTKRWRVHYGLASRVPRMRLAVPYRAKDNPTPRSEFSHPDVQLLLTSLSYYYGGMEDEDLFALLSQLMTSDQAEQDFHLWVRKTDMPSEFRNINSINLRDETTCKVKIFPFLRQAKAAVDWFLSHSVFPKDVKEYPFKLSSSGCDLGRKKLLPTRGFSGTQDAKIVLPLDVEQLDLPAQRHTDALVLGYLLQPANSVTSMAPARDASSTDAEQLLDMVMQLSPPIDVLLDPGAQILELDNLGVAKTWLARSDATKKEAAIYCNDNDELCVVDRSGRFELLQTSSYAARMDRCIVYLDEAHTRGIDLKLPPKYRAACTLGSGLVKDRLLQACMRMRKLGKGQTVVFVVSQEIERQIRSISRLSIEDRITVPDVLRWSIAQTYGEMRHNMSLWAAQNDRFNRQEELWEKTKENGKRSLTKTTAQKFLEPEGRNIESRYEPKMTSDTPLSRLAKDAKLKSAEGISRSQAIIDRCQLFGLLEWTGRKLTEEQEREVSKEADVDAERVIEKPAPAKAATHILWKGWRKFMDTGILGTISADAPMPVFQSLLNTTASKEYDVSHLRPQLLLASQDFAKTVIAPGKGSLSDSFLRSVQWVLTGRKTRFQYHIDHMIVISPFEAAELMNEVLLSPFVALHLYRPRTNMAYAPLDGLDLYTISQAQLNLTIHEDYIVQLNLFAGQLYFSSYEQYLATGRFLGLATGGIQKGWKVSADGFVEENEDGKVGRPDSSIKVNPVQFFKLVMSKLRRNGEDISRTHVGQMLANKTLQPADFE</sequence>
<evidence type="ECO:0000256" key="4">
    <source>
        <dbReference type="ARBA" id="ARBA00022786"/>
    </source>
</evidence>
<keyword evidence="7" id="KW-0175">Coiled coil</keyword>
<dbReference type="PANTHER" id="PTHR13367">
    <property type="entry name" value="UBIQUITIN THIOESTERASE"/>
    <property type="match status" value="1"/>
</dbReference>
<evidence type="ECO:0000313" key="12">
    <source>
        <dbReference type="EMBL" id="PIA82439.1"/>
    </source>
</evidence>
<dbReference type="Pfam" id="PF20255">
    <property type="entry name" value="DUF6606"/>
    <property type="match status" value="1"/>
</dbReference>
<evidence type="ECO:0000313" key="14">
    <source>
        <dbReference type="Proteomes" id="UP000230605"/>
    </source>
</evidence>
<comment type="catalytic activity">
    <reaction evidence="1">
        <text>Thiol-dependent hydrolysis of ester, thioester, amide, peptide and isopeptide bonds formed by the C-terminal Gly of ubiquitin (a 76-residue protein attached to proteins as an intracellular targeting signal).</text>
        <dbReference type="EC" id="3.4.19.12"/>
    </reaction>
</comment>
<dbReference type="InterPro" id="IPR046541">
    <property type="entry name" value="DUF6606"/>
</dbReference>
<evidence type="ECO:0000256" key="3">
    <source>
        <dbReference type="ARBA" id="ARBA00022670"/>
    </source>
</evidence>
<evidence type="ECO:0000256" key="2">
    <source>
        <dbReference type="ARBA" id="ARBA00012759"/>
    </source>
</evidence>
<dbReference type="PANTHER" id="PTHR13367:SF34">
    <property type="match status" value="1"/>
</dbReference>
<evidence type="ECO:0000259" key="9">
    <source>
        <dbReference type="Pfam" id="PF12340"/>
    </source>
</evidence>
<dbReference type="EMBL" id="CP134188">
    <property type="protein sequence ID" value="WPB03921.1"/>
    <property type="molecule type" value="Genomic_DNA"/>
</dbReference>
<evidence type="ECO:0000313" key="13">
    <source>
        <dbReference type="EMBL" id="WPB03921.1"/>
    </source>
</evidence>
<feature type="coiled-coil region" evidence="7">
    <location>
        <begin position="592"/>
        <end position="619"/>
    </location>
</feature>
<dbReference type="InterPro" id="IPR022105">
    <property type="entry name" value="DUF3645"/>
</dbReference>
<dbReference type="Pfam" id="PF12340">
    <property type="entry name" value="DUF3638"/>
    <property type="match status" value="1"/>
</dbReference>
<feature type="domain" description="DUF3645" evidence="10">
    <location>
        <begin position="2414"/>
        <end position="2443"/>
    </location>
</feature>
<protein>
    <recommendedName>
        <fullName evidence="2">ubiquitinyl hydrolase 1</fullName>
        <ecNumber evidence="2">3.4.19.12</ecNumber>
    </recommendedName>
</protein>
<name>A0A2G5GQ91_CERBT</name>
<feature type="compositionally biased region" description="Basic and acidic residues" evidence="8">
    <location>
        <begin position="1571"/>
        <end position="1580"/>
    </location>
</feature>
<dbReference type="Proteomes" id="UP001302367">
    <property type="component" value="Chromosome 5"/>
</dbReference>
<accession>A0A2G5GQ91</accession>
<evidence type="ECO:0000256" key="6">
    <source>
        <dbReference type="ARBA" id="ARBA00022807"/>
    </source>
</evidence>
<gene>
    <name evidence="12" type="ORF">CB0940_12181</name>
    <name evidence="13" type="ORF">RHO25_008565</name>
</gene>
<keyword evidence="4" id="KW-0833">Ubl conjugation pathway</keyword>
<evidence type="ECO:0000256" key="5">
    <source>
        <dbReference type="ARBA" id="ARBA00022801"/>
    </source>
</evidence>
<reference evidence="13 15" key="2">
    <citation type="submission" date="2023-09" db="EMBL/GenBank/DDBJ databases">
        <title>Complete-Gapless Cercospora beticola genome.</title>
        <authorList>
            <person name="Wyatt N.A."/>
            <person name="Spanner R.E."/>
            <person name="Bolton M.D."/>
        </authorList>
    </citation>
    <scope>NUCLEOTIDE SEQUENCE [LARGE SCALE GENOMIC DNA]</scope>
    <source>
        <strain evidence="13">Cb09-40</strain>
    </source>
</reference>
<dbReference type="EC" id="3.4.19.12" evidence="2"/>
<dbReference type="OrthoDB" id="3182339at2759"/>
<keyword evidence="6" id="KW-0788">Thiol protease</keyword>
<feature type="domain" description="DUF6606" evidence="11">
    <location>
        <begin position="14"/>
        <end position="285"/>
    </location>
</feature>
<keyword evidence="5" id="KW-0378">Hydrolase</keyword>
<keyword evidence="3" id="KW-0645">Protease</keyword>
<evidence type="ECO:0000259" key="11">
    <source>
        <dbReference type="Pfam" id="PF20255"/>
    </source>
</evidence>
<dbReference type="EMBL" id="LKMD01000212">
    <property type="protein sequence ID" value="PIA82439.1"/>
    <property type="molecule type" value="Genomic_DNA"/>
</dbReference>
<feature type="domain" description="DUF3638" evidence="9">
    <location>
        <begin position="2068"/>
        <end position="2289"/>
    </location>
</feature>
<organism evidence="12 14">
    <name type="scientific">Cercospora beticola</name>
    <name type="common">Sugarbeet leaf spot fungus</name>
    <dbReference type="NCBI Taxonomy" id="122368"/>
    <lineage>
        <taxon>Eukaryota</taxon>
        <taxon>Fungi</taxon>
        <taxon>Dikarya</taxon>
        <taxon>Ascomycota</taxon>
        <taxon>Pezizomycotina</taxon>
        <taxon>Dothideomycetes</taxon>
        <taxon>Dothideomycetidae</taxon>
        <taxon>Mycosphaerellales</taxon>
        <taxon>Mycosphaerellaceae</taxon>
        <taxon>Cercospora</taxon>
    </lineage>
</organism>
<dbReference type="GO" id="GO:0004843">
    <property type="term" value="F:cysteine-type deubiquitinase activity"/>
    <property type="evidence" value="ECO:0007669"/>
    <property type="project" value="UniProtKB-EC"/>
</dbReference>
<reference evidence="12 14" key="1">
    <citation type="submission" date="2015-10" db="EMBL/GenBank/DDBJ databases">
        <title>The cercosporin biosynthetic gene cluster was horizontally transferred to several fungal lineages and shown to be expanded in Cercospora beticola based on microsynteny with recipient genomes.</title>
        <authorList>
            <person name="De Jonge R."/>
            <person name="Ebert M.K."/>
            <person name="Suttle J.C."/>
            <person name="Jurick Ii W.M."/>
            <person name="Secor G.A."/>
            <person name="Thomma B.P."/>
            <person name="Van De Peer Y."/>
            <person name="Bolton M.D."/>
        </authorList>
    </citation>
    <scope>NUCLEOTIDE SEQUENCE [LARGE SCALE GENOMIC DNA]</scope>
    <source>
        <strain evidence="12 14">09-40</strain>
    </source>
</reference>